<accession>A0A0S3QTT3</accession>
<dbReference type="SUPFAM" id="SSF52540">
    <property type="entry name" value="P-loop containing nucleoside triphosphate hydrolases"/>
    <property type="match status" value="1"/>
</dbReference>
<gene>
    <name evidence="9" type="ORF">TST_0922</name>
</gene>
<evidence type="ECO:0000256" key="3">
    <source>
        <dbReference type="ARBA" id="ARBA00022448"/>
    </source>
</evidence>
<comment type="similarity">
    <text evidence="2">Belongs to the ABC transporter superfamily.</text>
</comment>
<evidence type="ECO:0000256" key="1">
    <source>
        <dbReference type="ARBA" id="ARBA00004417"/>
    </source>
</evidence>
<dbReference type="RefSeq" id="WP_068549717.1">
    <property type="nucleotide sequence ID" value="NZ_AP013035.1"/>
</dbReference>
<evidence type="ECO:0000313" key="9">
    <source>
        <dbReference type="EMBL" id="BAT71722.1"/>
    </source>
</evidence>
<keyword evidence="10" id="KW-1185">Reference proteome</keyword>
<evidence type="ECO:0000256" key="7">
    <source>
        <dbReference type="ARBA" id="ARBA00023136"/>
    </source>
</evidence>
<dbReference type="STRING" id="1298851.TST_0922"/>
<comment type="subcellular location">
    <subcellularLocation>
        <location evidence="1">Cell inner membrane</location>
        <topology evidence="1">Peripheral membrane protein</topology>
    </subcellularLocation>
</comment>
<dbReference type="Pfam" id="PF00005">
    <property type="entry name" value="ABC_tran"/>
    <property type="match status" value="1"/>
</dbReference>
<dbReference type="PANTHER" id="PTHR43297:SF2">
    <property type="entry name" value="DIPEPTIDE TRANSPORT ATP-BINDING PROTEIN DPPD"/>
    <property type="match status" value="1"/>
</dbReference>
<evidence type="ECO:0000256" key="5">
    <source>
        <dbReference type="ARBA" id="ARBA00022741"/>
    </source>
</evidence>
<dbReference type="FunFam" id="3.40.50.300:FF:000016">
    <property type="entry name" value="Oligopeptide ABC transporter ATP-binding component"/>
    <property type="match status" value="1"/>
</dbReference>
<dbReference type="OrthoDB" id="9806285at2"/>
<sequence length="312" mass="35387">MLLQVKDLKVTFRTEDEEKEALKGVSFFVNEGEIYCLLGESGSGKTAVLKSIMKLLPPNASFSGEVYFRGKNLLTLNESEIQHIRGKEISMIFQEPMTALNPTMRIGDQIAEVLEVHYGLRKSEAEQRVVRLLERLGIDMAEERYHYYPHLFSGGMRQRVVIAMAMIAEPSLILADEPTTALDVTVQAQILELLVGLVREKGMSMLFVTHDFSVAAEIGDRVGLLYKGYLVEEGPVGEVIKNPMHPYTKDLIDTIPFPTKRAIRVKRVILEDKETKGCPYYNRCYKRSHDCLSHLPELKRIGNSRLVRCINI</sequence>
<name>A0A0S3QTT3_THET7</name>
<dbReference type="InterPro" id="IPR017871">
    <property type="entry name" value="ABC_transporter-like_CS"/>
</dbReference>
<dbReference type="Gene3D" id="3.40.50.300">
    <property type="entry name" value="P-loop containing nucleotide triphosphate hydrolases"/>
    <property type="match status" value="1"/>
</dbReference>
<dbReference type="InterPro" id="IPR003439">
    <property type="entry name" value="ABC_transporter-like_ATP-bd"/>
</dbReference>
<keyword evidence="5" id="KW-0547">Nucleotide-binding</keyword>
<dbReference type="Pfam" id="PF08352">
    <property type="entry name" value="oligo_HPY"/>
    <property type="match status" value="1"/>
</dbReference>
<dbReference type="SMART" id="SM00382">
    <property type="entry name" value="AAA"/>
    <property type="match status" value="1"/>
</dbReference>
<dbReference type="PANTHER" id="PTHR43297">
    <property type="entry name" value="OLIGOPEPTIDE TRANSPORT ATP-BINDING PROTEIN APPD"/>
    <property type="match status" value="1"/>
</dbReference>
<dbReference type="GO" id="GO:0005886">
    <property type="term" value="C:plasma membrane"/>
    <property type="evidence" value="ECO:0007669"/>
    <property type="project" value="UniProtKB-SubCell"/>
</dbReference>
<feature type="domain" description="ABC transporter" evidence="8">
    <location>
        <begin position="3"/>
        <end position="252"/>
    </location>
</feature>
<reference evidence="10" key="1">
    <citation type="journal article" date="2018" name="Science">
        <title>A primordial and reversible TCA cycle in a facultatively chemolithoautotrophic thermophile.</title>
        <authorList>
            <person name="Nunoura T."/>
            <person name="Chikaraishi Y."/>
            <person name="Izaki R."/>
            <person name="Suwa T."/>
            <person name="Sato T."/>
            <person name="Harada T."/>
            <person name="Mori K."/>
            <person name="Kato Y."/>
            <person name="Miyazaki M."/>
            <person name="Shimamura S."/>
            <person name="Yanagawa K."/>
            <person name="Shuto A."/>
            <person name="Ohkouchi N."/>
            <person name="Fujita N."/>
            <person name="Takaki Y."/>
            <person name="Atomi H."/>
            <person name="Takai K."/>
        </authorList>
    </citation>
    <scope>NUCLEOTIDE SEQUENCE [LARGE SCALE GENOMIC DNA]</scope>
    <source>
        <strain evidence="10">DSM 17441 / JCM 13301 / NBRC 103674 / ABI70S6</strain>
    </source>
</reference>
<keyword evidence="4" id="KW-1003">Cell membrane</keyword>
<organism evidence="9 10">
    <name type="scientific">Thermosulfidibacter takaii (strain DSM 17441 / JCM 13301 / NBRC 103674 / ABI70S6)</name>
    <dbReference type="NCBI Taxonomy" id="1298851"/>
    <lineage>
        <taxon>Bacteria</taxon>
        <taxon>Pseudomonadati</taxon>
        <taxon>Thermosulfidibacterota</taxon>
        <taxon>Thermosulfidibacteria</taxon>
        <taxon>Thermosulfidibacterales</taxon>
        <taxon>Thermosulfidibacteraceae</taxon>
    </lineage>
</organism>
<dbReference type="InterPro" id="IPR027417">
    <property type="entry name" value="P-loop_NTPase"/>
</dbReference>
<dbReference type="AlphaFoldDB" id="A0A0S3QTT3"/>
<dbReference type="EMBL" id="AP013035">
    <property type="protein sequence ID" value="BAT71722.1"/>
    <property type="molecule type" value="Genomic_DNA"/>
</dbReference>
<dbReference type="InterPro" id="IPR003593">
    <property type="entry name" value="AAA+_ATPase"/>
</dbReference>
<protein>
    <submittedName>
        <fullName evidence="9">Peptide/nickel transport system ATP-binding protein</fullName>
    </submittedName>
</protein>
<dbReference type="Proteomes" id="UP000063234">
    <property type="component" value="Chromosome"/>
</dbReference>
<dbReference type="PROSITE" id="PS00211">
    <property type="entry name" value="ABC_TRANSPORTER_1"/>
    <property type="match status" value="1"/>
</dbReference>
<dbReference type="GO" id="GO:0005524">
    <property type="term" value="F:ATP binding"/>
    <property type="evidence" value="ECO:0007669"/>
    <property type="project" value="UniProtKB-KW"/>
</dbReference>
<evidence type="ECO:0000313" key="10">
    <source>
        <dbReference type="Proteomes" id="UP000063234"/>
    </source>
</evidence>
<evidence type="ECO:0000259" key="8">
    <source>
        <dbReference type="PROSITE" id="PS50893"/>
    </source>
</evidence>
<keyword evidence="7" id="KW-0472">Membrane</keyword>
<evidence type="ECO:0000256" key="4">
    <source>
        <dbReference type="ARBA" id="ARBA00022475"/>
    </source>
</evidence>
<keyword evidence="6 9" id="KW-0067">ATP-binding</keyword>
<evidence type="ECO:0000256" key="2">
    <source>
        <dbReference type="ARBA" id="ARBA00005417"/>
    </source>
</evidence>
<dbReference type="NCBIfam" id="TIGR01727">
    <property type="entry name" value="oligo_HPY"/>
    <property type="match status" value="1"/>
</dbReference>
<evidence type="ECO:0000256" key="6">
    <source>
        <dbReference type="ARBA" id="ARBA00022840"/>
    </source>
</evidence>
<dbReference type="GO" id="GO:0016887">
    <property type="term" value="F:ATP hydrolysis activity"/>
    <property type="evidence" value="ECO:0007669"/>
    <property type="project" value="InterPro"/>
</dbReference>
<proteinExistence type="inferred from homology"/>
<dbReference type="InterPro" id="IPR013563">
    <property type="entry name" value="Oligopep_ABC_C"/>
</dbReference>
<dbReference type="GO" id="GO:0015833">
    <property type="term" value="P:peptide transport"/>
    <property type="evidence" value="ECO:0007669"/>
    <property type="project" value="InterPro"/>
</dbReference>
<dbReference type="CDD" id="cd03257">
    <property type="entry name" value="ABC_NikE_OppD_transporters"/>
    <property type="match status" value="1"/>
</dbReference>
<dbReference type="KEGG" id="ttk:TST_0922"/>
<dbReference type="PROSITE" id="PS50893">
    <property type="entry name" value="ABC_TRANSPORTER_2"/>
    <property type="match status" value="1"/>
</dbReference>
<dbReference type="InterPro" id="IPR050388">
    <property type="entry name" value="ABC_Ni/Peptide_Import"/>
</dbReference>
<keyword evidence="3" id="KW-0813">Transport</keyword>